<dbReference type="EMBL" id="AP019831">
    <property type="protein sequence ID" value="BBM46088.1"/>
    <property type="molecule type" value="Genomic_DNA"/>
</dbReference>
<gene>
    <name evidence="1" type="ORF">JMUB3870_2215</name>
</gene>
<evidence type="ECO:0000313" key="1">
    <source>
        <dbReference type="EMBL" id="BBM46088.1"/>
    </source>
</evidence>
<keyword evidence="2" id="KW-1185">Reference proteome</keyword>
<reference evidence="1 2" key="1">
    <citation type="submission" date="2019-07" db="EMBL/GenBank/DDBJ databases">
        <title>Complete Genome Sequence of Leptotrichia trevisanii Strain JMUB3870.</title>
        <authorList>
            <person name="Watanabe S."/>
            <person name="Cui L."/>
        </authorList>
    </citation>
    <scope>NUCLEOTIDE SEQUENCE [LARGE SCALE GENOMIC DNA]</scope>
    <source>
        <strain evidence="1 2">JMUB3870</strain>
    </source>
</reference>
<protein>
    <submittedName>
        <fullName evidence="1">Uncharacterized protein</fullName>
    </submittedName>
</protein>
<dbReference type="Proteomes" id="UP000422644">
    <property type="component" value="Chromosome"/>
</dbReference>
<organism evidence="1 2">
    <name type="scientific">Leptotrichia trevisanii</name>
    <dbReference type="NCBI Taxonomy" id="109328"/>
    <lineage>
        <taxon>Bacteria</taxon>
        <taxon>Fusobacteriati</taxon>
        <taxon>Fusobacteriota</taxon>
        <taxon>Fusobacteriia</taxon>
        <taxon>Fusobacteriales</taxon>
        <taxon>Leptotrichiaceae</taxon>
        <taxon>Leptotrichia</taxon>
    </lineage>
</organism>
<name>A0A510K343_9FUSO</name>
<dbReference type="AlphaFoldDB" id="A0A510K343"/>
<evidence type="ECO:0000313" key="2">
    <source>
        <dbReference type="Proteomes" id="UP000422644"/>
    </source>
</evidence>
<dbReference type="RefSeq" id="WP_026748911.1">
    <property type="nucleotide sequence ID" value="NZ_AP019831.1"/>
</dbReference>
<accession>A0A510K343</accession>
<sequence length="251" mass="30112">MNKIIIYFLFLSMFVLGNNNIIWQDVKEYENISKNEVFSIKVIDFRNRKNIKTNNINDKIITLQEMSSSESWEYVGILNIYYYRDGTLKLEIPEDIEQKNMIKINTEYKKILSPSIKNVLENSFQQANISEYMQDLNIKYINYEFSEINNQSSKINLKELCKKEEMIKKYQKNNNGKIPLSIPIKSKYEIQKDITLYDITYNNHNFIIYDNENNFKDKKLLTFIQTIKDIIEKLRKENSLYIDNENAIYNF</sequence>
<proteinExistence type="predicted"/>